<proteinExistence type="predicted"/>
<protein>
    <submittedName>
        <fullName evidence="1">Uncharacterized protein</fullName>
    </submittedName>
</protein>
<evidence type="ECO:0000313" key="1">
    <source>
        <dbReference type="EMBL" id="LAB13258.1"/>
    </source>
</evidence>
<reference evidence="1" key="1">
    <citation type="submission" date="2017-07" db="EMBL/GenBank/DDBJ databases">
        <authorList>
            <person name="Mikheyev A."/>
            <person name="Grau M."/>
        </authorList>
    </citation>
    <scope>NUCLEOTIDE SEQUENCE</scope>
    <source>
        <tissue evidence="1">Venom_gland</tissue>
    </source>
</reference>
<reference evidence="1" key="2">
    <citation type="submission" date="2017-11" db="EMBL/GenBank/DDBJ databases">
        <title>Coralsnake Venomics: Analyses of Venom Gland Transcriptomes and Proteomes of Six Brazilian Taxa.</title>
        <authorList>
            <person name="Aird S.D."/>
            <person name="Jorge da Silva N."/>
            <person name="Qiu L."/>
            <person name="Villar-Briones A."/>
            <person name="Aparecida-Saddi V."/>
            <person name="Campos-Telles M.P."/>
            <person name="Grau M."/>
            <person name="Mikheyev A.S."/>
        </authorList>
    </citation>
    <scope>NUCLEOTIDE SEQUENCE</scope>
    <source>
        <tissue evidence="1">Venom_gland</tissue>
    </source>
</reference>
<dbReference type="EMBL" id="IACL01097285">
    <property type="protein sequence ID" value="LAB13258.1"/>
    <property type="molecule type" value="Transcribed_RNA"/>
</dbReference>
<accession>A0A2D4KX35</accession>
<name>A0A2D4KX35_9SAUR</name>
<sequence>MQRNRLNTSKIEFLDQETLLILPHVLVISWLDYCNALVRPHLEYCIQFWLPRCKKDVETSERMQKRVTKMIRRLLQFERSIKKTYKELLLELGMSSLMKRSDMIAMF</sequence>
<organism evidence="1">
    <name type="scientific">Micrurus paraensis</name>
    <dbReference type="NCBI Taxonomy" id="1970185"/>
    <lineage>
        <taxon>Eukaryota</taxon>
        <taxon>Metazoa</taxon>
        <taxon>Chordata</taxon>
        <taxon>Craniata</taxon>
        <taxon>Vertebrata</taxon>
        <taxon>Euteleostomi</taxon>
        <taxon>Lepidosauria</taxon>
        <taxon>Squamata</taxon>
        <taxon>Bifurcata</taxon>
        <taxon>Unidentata</taxon>
        <taxon>Episquamata</taxon>
        <taxon>Toxicofera</taxon>
        <taxon>Serpentes</taxon>
        <taxon>Colubroidea</taxon>
        <taxon>Elapidae</taxon>
        <taxon>Elapinae</taxon>
        <taxon>Micrurus</taxon>
    </lineage>
</organism>
<dbReference type="AlphaFoldDB" id="A0A2D4KX35"/>